<dbReference type="EMBL" id="CM017322">
    <property type="protein sequence ID" value="KAE8008329.1"/>
    <property type="molecule type" value="Genomic_DNA"/>
</dbReference>
<keyword evidence="3" id="KW-1185">Reference proteome</keyword>
<name>A0A5N6QQS8_9ROSI</name>
<feature type="chain" id="PRO_5024302707" evidence="1">
    <location>
        <begin position="18"/>
        <end position="76"/>
    </location>
</feature>
<organism evidence="2 3">
    <name type="scientific">Carpinus fangiana</name>
    <dbReference type="NCBI Taxonomy" id="176857"/>
    <lineage>
        <taxon>Eukaryota</taxon>
        <taxon>Viridiplantae</taxon>
        <taxon>Streptophyta</taxon>
        <taxon>Embryophyta</taxon>
        <taxon>Tracheophyta</taxon>
        <taxon>Spermatophyta</taxon>
        <taxon>Magnoliopsida</taxon>
        <taxon>eudicotyledons</taxon>
        <taxon>Gunneridae</taxon>
        <taxon>Pentapetalae</taxon>
        <taxon>rosids</taxon>
        <taxon>fabids</taxon>
        <taxon>Fagales</taxon>
        <taxon>Betulaceae</taxon>
        <taxon>Carpinus</taxon>
    </lineage>
</organism>
<dbReference type="OrthoDB" id="1741755at2759"/>
<evidence type="ECO:0000313" key="2">
    <source>
        <dbReference type="EMBL" id="KAE8008329.1"/>
    </source>
</evidence>
<reference evidence="2 3" key="1">
    <citation type="submission" date="2019-06" db="EMBL/GenBank/DDBJ databases">
        <title>A chromosomal-level reference genome of Carpinus fangiana (Coryloideae, Betulaceae).</title>
        <authorList>
            <person name="Yang X."/>
            <person name="Wang Z."/>
            <person name="Zhang L."/>
            <person name="Hao G."/>
            <person name="Liu J."/>
            <person name="Yang Y."/>
        </authorList>
    </citation>
    <scope>NUCLEOTIDE SEQUENCE [LARGE SCALE GENOMIC DNA]</scope>
    <source>
        <strain evidence="2">Cfa_2016G</strain>
        <tissue evidence="2">Leaf</tissue>
    </source>
</reference>
<evidence type="ECO:0000313" key="3">
    <source>
        <dbReference type="Proteomes" id="UP000327013"/>
    </source>
</evidence>
<dbReference type="AlphaFoldDB" id="A0A5N6QQS8"/>
<gene>
    <name evidence="2" type="ORF">FH972_004850</name>
</gene>
<proteinExistence type="predicted"/>
<accession>A0A5N6QQS8</accession>
<sequence>MASLVLLLGAIMRGCQNDILPCDWTTSSEVNYETNHNVGNHGNARSDDYVGSIVRKVDDYEDAHVWKIAESCVWPY</sequence>
<dbReference type="Proteomes" id="UP000327013">
    <property type="component" value="Chromosome 2"/>
</dbReference>
<evidence type="ECO:0000256" key="1">
    <source>
        <dbReference type="SAM" id="SignalP"/>
    </source>
</evidence>
<keyword evidence="1" id="KW-0732">Signal</keyword>
<feature type="signal peptide" evidence="1">
    <location>
        <begin position="1"/>
        <end position="17"/>
    </location>
</feature>
<protein>
    <submittedName>
        <fullName evidence="2">Uncharacterized protein</fullName>
    </submittedName>
</protein>